<name>A0A2V1GZB2_9GAMM</name>
<dbReference type="PRINTS" id="PR00111">
    <property type="entry name" value="ABHYDROLASE"/>
</dbReference>
<keyword evidence="3" id="KW-1185">Reference proteome</keyword>
<dbReference type="InterPro" id="IPR029058">
    <property type="entry name" value="AB_hydrolase_fold"/>
</dbReference>
<dbReference type="PANTHER" id="PTHR46438">
    <property type="entry name" value="ALPHA/BETA-HYDROLASES SUPERFAMILY PROTEIN"/>
    <property type="match status" value="1"/>
</dbReference>
<comment type="caution">
    <text evidence="2">The sequence shown here is derived from an EMBL/GenBank/DDBJ whole genome shotgun (WGS) entry which is preliminary data.</text>
</comment>
<accession>A0A2V1GZB2</accession>
<protein>
    <submittedName>
        <fullName evidence="2">Alpha/beta hydrolase</fullName>
    </submittedName>
</protein>
<dbReference type="InterPro" id="IPR000073">
    <property type="entry name" value="AB_hydrolase_1"/>
</dbReference>
<evidence type="ECO:0000313" key="2">
    <source>
        <dbReference type="EMBL" id="PVZ72086.1"/>
    </source>
</evidence>
<evidence type="ECO:0000313" key="3">
    <source>
        <dbReference type="Proteomes" id="UP000244906"/>
    </source>
</evidence>
<proteinExistence type="predicted"/>
<dbReference type="RefSeq" id="WP_116685670.1">
    <property type="nucleotide sequence ID" value="NZ_CAWNYD010000001.1"/>
</dbReference>
<dbReference type="Proteomes" id="UP000244906">
    <property type="component" value="Unassembled WGS sequence"/>
</dbReference>
<dbReference type="PANTHER" id="PTHR46438:SF11">
    <property type="entry name" value="LIPASE-RELATED"/>
    <property type="match status" value="1"/>
</dbReference>
<sequence length="318" mass="35766">MSQPQSVAETPASGFLDRGIAALGVQNIPVQQIIEKYATTETGSLFVEVAGVNVHYRDQGEGTVILLLHGILDSLHTWDYWVEAFGKGYRLVRLDYPGFGLTGGWADGEYSKERWLDFFGQFLEKIGVTEPIHIAGNSLGGGFAWQMAVNKPEKVKSIIMLDPVGYSETGTPWPITMASLPIAGSIMRLSTPPILFRFGIGQLFGDKNKIKPWHVQRYIDLSARQGNRSSYVDAFRYLTKMMKHQKEMLKKIPEIKIPVQLQWGDKDPWFLASIEIDMWKKDLPDLDLVVFQGVGHVPQLEVPELSAQSARRFIESQQ</sequence>
<dbReference type="Pfam" id="PF00561">
    <property type="entry name" value="Abhydrolase_1"/>
    <property type="match status" value="1"/>
</dbReference>
<evidence type="ECO:0000259" key="1">
    <source>
        <dbReference type="Pfam" id="PF00561"/>
    </source>
</evidence>
<dbReference type="AlphaFoldDB" id="A0A2V1GZB2"/>
<dbReference type="OrthoDB" id="9780744at2"/>
<dbReference type="EMBL" id="QDDL01000001">
    <property type="protein sequence ID" value="PVZ72086.1"/>
    <property type="molecule type" value="Genomic_DNA"/>
</dbReference>
<dbReference type="Gene3D" id="3.40.50.1820">
    <property type="entry name" value="alpha/beta hydrolase"/>
    <property type="match status" value="1"/>
</dbReference>
<feature type="domain" description="AB hydrolase-1" evidence="1">
    <location>
        <begin position="64"/>
        <end position="172"/>
    </location>
</feature>
<organism evidence="2 3">
    <name type="scientific">Pelagibaculum spongiae</name>
    <dbReference type="NCBI Taxonomy" id="2080658"/>
    <lineage>
        <taxon>Bacteria</taxon>
        <taxon>Pseudomonadati</taxon>
        <taxon>Pseudomonadota</taxon>
        <taxon>Gammaproteobacteria</taxon>
        <taxon>Oceanospirillales</taxon>
        <taxon>Pelagibaculum</taxon>
    </lineage>
</organism>
<gene>
    <name evidence="2" type="ORF">DC094_03445</name>
</gene>
<dbReference type="GO" id="GO:0016787">
    <property type="term" value="F:hydrolase activity"/>
    <property type="evidence" value="ECO:0007669"/>
    <property type="project" value="UniProtKB-KW"/>
</dbReference>
<keyword evidence="2" id="KW-0378">Hydrolase</keyword>
<reference evidence="2 3" key="1">
    <citation type="submission" date="2018-04" db="EMBL/GenBank/DDBJ databases">
        <title>Thalassorhabdus spongiae gen. nov., sp. nov., isolated from a marine sponge in South-West Iceland.</title>
        <authorList>
            <person name="Knobloch S."/>
            <person name="Daussin A."/>
            <person name="Johannsson R."/>
            <person name="Marteinsson V.T."/>
        </authorList>
    </citation>
    <scope>NUCLEOTIDE SEQUENCE [LARGE SCALE GENOMIC DNA]</scope>
    <source>
        <strain evidence="2 3">Hp12</strain>
    </source>
</reference>
<dbReference type="SUPFAM" id="SSF53474">
    <property type="entry name" value="alpha/beta-Hydrolases"/>
    <property type="match status" value="1"/>
</dbReference>